<dbReference type="CDD" id="cd06170">
    <property type="entry name" value="LuxR_C_like"/>
    <property type="match status" value="1"/>
</dbReference>
<name>A0ABX7M4Y2_9RHOO</name>
<dbReference type="RefSeq" id="WP_206254411.1">
    <property type="nucleotide sequence ID" value="NZ_CP071060.1"/>
</dbReference>
<dbReference type="Gene3D" id="1.10.10.10">
    <property type="entry name" value="Winged helix-like DNA-binding domain superfamily/Winged helix DNA-binding domain"/>
    <property type="match status" value="1"/>
</dbReference>
<organism evidence="5 6">
    <name type="scientific">Niveibacterium microcysteis</name>
    <dbReference type="NCBI Taxonomy" id="2811415"/>
    <lineage>
        <taxon>Bacteria</taxon>
        <taxon>Pseudomonadati</taxon>
        <taxon>Pseudomonadota</taxon>
        <taxon>Betaproteobacteria</taxon>
        <taxon>Rhodocyclales</taxon>
        <taxon>Rhodocyclaceae</taxon>
        <taxon>Niveibacterium</taxon>
    </lineage>
</organism>
<dbReference type="InterPro" id="IPR000792">
    <property type="entry name" value="Tscrpt_reg_LuxR_C"/>
</dbReference>
<dbReference type="EMBL" id="CP071060">
    <property type="protein sequence ID" value="QSI76806.1"/>
    <property type="molecule type" value="Genomic_DNA"/>
</dbReference>
<keyword evidence="2" id="KW-0238">DNA-binding</keyword>
<keyword evidence="3" id="KW-0804">Transcription</keyword>
<keyword evidence="6" id="KW-1185">Reference proteome</keyword>
<evidence type="ECO:0000313" key="6">
    <source>
        <dbReference type="Proteomes" id="UP000663570"/>
    </source>
</evidence>
<dbReference type="PANTHER" id="PTHR44688">
    <property type="entry name" value="DNA-BINDING TRANSCRIPTIONAL ACTIVATOR DEVR_DOSR"/>
    <property type="match status" value="1"/>
</dbReference>
<proteinExistence type="predicted"/>
<dbReference type="SMART" id="SM00421">
    <property type="entry name" value="HTH_LUXR"/>
    <property type="match status" value="1"/>
</dbReference>
<dbReference type="InterPro" id="IPR036388">
    <property type="entry name" value="WH-like_DNA-bd_sf"/>
</dbReference>
<dbReference type="PANTHER" id="PTHR44688:SF16">
    <property type="entry name" value="DNA-BINDING TRANSCRIPTIONAL ACTIVATOR DEVR_DOSR"/>
    <property type="match status" value="1"/>
</dbReference>
<reference evidence="5 6" key="1">
    <citation type="submission" date="2021-02" db="EMBL/GenBank/DDBJ databases">
        <title>Niveibacterium changnyeongensis HC41.</title>
        <authorList>
            <person name="Kang M."/>
        </authorList>
    </citation>
    <scope>NUCLEOTIDE SEQUENCE [LARGE SCALE GENOMIC DNA]</scope>
    <source>
        <strain evidence="5 6">HC41</strain>
    </source>
</reference>
<dbReference type="Proteomes" id="UP000663570">
    <property type="component" value="Chromosome"/>
</dbReference>
<evidence type="ECO:0000256" key="1">
    <source>
        <dbReference type="ARBA" id="ARBA00023015"/>
    </source>
</evidence>
<gene>
    <name evidence="5" type="ORF">JY500_20530</name>
</gene>
<dbReference type="PRINTS" id="PR00038">
    <property type="entry name" value="HTHLUXR"/>
</dbReference>
<dbReference type="PROSITE" id="PS50043">
    <property type="entry name" value="HTH_LUXR_2"/>
    <property type="match status" value="1"/>
</dbReference>
<dbReference type="InterPro" id="IPR016032">
    <property type="entry name" value="Sig_transdc_resp-reg_C-effctor"/>
</dbReference>
<evidence type="ECO:0000256" key="3">
    <source>
        <dbReference type="ARBA" id="ARBA00023163"/>
    </source>
</evidence>
<dbReference type="PROSITE" id="PS00622">
    <property type="entry name" value="HTH_LUXR_1"/>
    <property type="match status" value="1"/>
</dbReference>
<evidence type="ECO:0000259" key="4">
    <source>
        <dbReference type="PROSITE" id="PS50043"/>
    </source>
</evidence>
<feature type="domain" description="HTH luxR-type" evidence="4">
    <location>
        <begin position="11"/>
        <end position="76"/>
    </location>
</feature>
<dbReference type="SUPFAM" id="SSF46894">
    <property type="entry name" value="C-terminal effector domain of the bipartite response regulators"/>
    <property type="match status" value="1"/>
</dbReference>
<sequence>MHPPHEETAIEKAPHAVLTAREQQVLNAVMRGELNREIAQSLQISVKTVEYHRAALMRKAGARTAADLAARVLSGRLRIVLNTPPVT</sequence>
<evidence type="ECO:0000256" key="2">
    <source>
        <dbReference type="ARBA" id="ARBA00023125"/>
    </source>
</evidence>
<keyword evidence="1" id="KW-0805">Transcription regulation</keyword>
<accession>A0ABX7M4Y2</accession>
<dbReference type="Pfam" id="PF00196">
    <property type="entry name" value="GerE"/>
    <property type="match status" value="1"/>
</dbReference>
<evidence type="ECO:0000313" key="5">
    <source>
        <dbReference type="EMBL" id="QSI76806.1"/>
    </source>
</evidence>
<protein>
    <recommendedName>
        <fullName evidence="4">HTH luxR-type domain-containing protein</fullName>
    </recommendedName>
</protein>